<dbReference type="KEGG" id="wfu:AXE80_02945"/>
<evidence type="ECO:0000259" key="11">
    <source>
        <dbReference type="Pfam" id="PF07715"/>
    </source>
</evidence>
<dbReference type="AlphaFoldDB" id="A0A1B1Y3E9"/>
<dbReference type="InterPro" id="IPR023996">
    <property type="entry name" value="TonB-dep_OMP_SusC/RagA"/>
</dbReference>
<dbReference type="Gene3D" id="2.170.130.10">
    <property type="entry name" value="TonB-dependent receptor, plug domain"/>
    <property type="match status" value="1"/>
</dbReference>
<dbReference type="STRING" id="1790137.AXE80_02945"/>
<dbReference type="SUPFAM" id="SSF49464">
    <property type="entry name" value="Carboxypeptidase regulatory domain-like"/>
    <property type="match status" value="1"/>
</dbReference>
<dbReference type="Gene3D" id="2.60.40.1120">
    <property type="entry name" value="Carboxypeptidase-like, regulatory domain"/>
    <property type="match status" value="1"/>
</dbReference>
<dbReference type="Pfam" id="PF07715">
    <property type="entry name" value="Plug"/>
    <property type="match status" value="1"/>
</dbReference>
<dbReference type="InterPro" id="IPR039426">
    <property type="entry name" value="TonB-dep_rcpt-like"/>
</dbReference>
<evidence type="ECO:0000256" key="7">
    <source>
        <dbReference type="ARBA" id="ARBA00023237"/>
    </source>
</evidence>
<comment type="subcellular location">
    <subcellularLocation>
        <location evidence="1 8">Cell outer membrane</location>
        <topology evidence="1 8">Multi-pass membrane protein</topology>
    </subcellularLocation>
</comment>
<dbReference type="NCBIfam" id="TIGR04056">
    <property type="entry name" value="OMP_RagA_SusC"/>
    <property type="match status" value="1"/>
</dbReference>
<comment type="similarity">
    <text evidence="8 9">Belongs to the TonB-dependent receptor family.</text>
</comment>
<evidence type="ECO:0000256" key="6">
    <source>
        <dbReference type="ARBA" id="ARBA00023136"/>
    </source>
</evidence>
<dbReference type="InterPro" id="IPR008969">
    <property type="entry name" value="CarboxyPept-like_regulatory"/>
</dbReference>
<evidence type="ECO:0008006" key="14">
    <source>
        <dbReference type="Google" id="ProtNLM"/>
    </source>
</evidence>
<proteinExistence type="inferred from homology"/>
<dbReference type="GO" id="GO:0009279">
    <property type="term" value="C:cell outer membrane"/>
    <property type="evidence" value="ECO:0007669"/>
    <property type="project" value="UniProtKB-SubCell"/>
</dbReference>
<dbReference type="PROSITE" id="PS52016">
    <property type="entry name" value="TONB_DEPENDENT_REC_3"/>
    <property type="match status" value="1"/>
</dbReference>
<organism evidence="12 13">
    <name type="scientific">Wenyingzhuangia fucanilytica</name>
    <dbReference type="NCBI Taxonomy" id="1790137"/>
    <lineage>
        <taxon>Bacteria</taxon>
        <taxon>Pseudomonadati</taxon>
        <taxon>Bacteroidota</taxon>
        <taxon>Flavobacteriia</taxon>
        <taxon>Flavobacteriales</taxon>
        <taxon>Flavobacteriaceae</taxon>
        <taxon>Wenyingzhuangia</taxon>
    </lineage>
</organism>
<dbReference type="InterPro" id="IPR037066">
    <property type="entry name" value="Plug_dom_sf"/>
</dbReference>
<dbReference type="EMBL" id="CP014224">
    <property type="protein sequence ID" value="ANW95306.1"/>
    <property type="molecule type" value="Genomic_DNA"/>
</dbReference>
<name>A0A1B1Y3E9_9FLAO</name>
<dbReference type="InterPro" id="IPR012910">
    <property type="entry name" value="Plug_dom"/>
</dbReference>
<keyword evidence="3 8" id="KW-1134">Transmembrane beta strand</keyword>
<dbReference type="InterPro" id="IPR023997">
    <property type="entry name" value="TonB-dep_OMP_SusC/RagA_CS"/>
</dbReference>
<keyword evidence="5 9" id="KW-0798">TonB box</keyword>
<evidence type="ECO:0000259" key="10">
    <source>
        <dbReference type="Pfam" id="PF00593"/>
    </source>
</evidence>
<evidence type="ECO:0000256" key="1">
    <source>
        <dbReference type="ARBA" id="ARBA00004571"/>
    </source>
</evidence>
<feature type="domain" description="TonB-dependent receptor plug" evidence="11">
    <location>
        <begin position="97"/>
        <end position="204"/>
    </location>
</feature>
<evidence type="ECO:0000256" key="3">
    <source>
        <dbReference type="ARBA" id="ARBA00022452"/>
    </source>
</evidence>
<evidence type="ECO:0000313" key="12">
    <source>
        <dbReference type="EMBL" id="ANW95306.1"/>
    </source>
</evidence>
<evidence type="ECO:0000256" key="4">
    <source>
        <dbReference type="ARBA" id="ARBA00022692"/>
    </source>
</evidence>
<dbReference type="Gene3D" id="2.40.170.20">
    <property type="entry name" value="TonB-dependent receptor, beta-barrel domain"/>
    <property type="match status" value="1"/>
</dbReference>
<evidence type="ECO:0000256" key="5">
    <source>
        <dbReference type="ARBA" id="ARBA00023077"/>
    </source>
</evidence>
<accession>A0A1B1Y3E9</accession>
<gene>
    <name evidence="12" type="ORF">AXE80_02945</name>
</gene>
<evidence type="ECO:0000256" key="9">
    <source>
        <dbReference type="RuleBase" id="RU003357"/>
    </source>
</evidence>
<dbReference type="SUPFAM" id="SSF56935">
    <property type="entry name" value="Porins"/>
    <property type="match status" value="1"/>
</dbReference>
<protein>
    <recommendedName>
        <fullName evidence="14">SusC/RagA family TonB-linked outer membrane protein</fullName>
    </recommendedName>
</protein>
<evidence type="ECO:0000313" key="13">
    <source>
        <dbReference type="Proteomes" id="UP000092967"/>
    </source>
</evidence>
<evidence type="ECO:0000256" key="8">
    <source>
        <dbReference type="PROSITE-ProRule" id="PRU01360"/>
    </source>
</evidence>
<keyword evidence="7 8" id="KW-0998">Cell outer membrane</keyword>
<dbReference type="Proteomes" id="UP000092967">
    <property type="component" value="Chromosome"/>
</dbReference>
<sequence>MEVRAQDLTVTGTVTSAEDGMPIPGVTVLKKGTTAGVLTDFDGIYTIQAKTGDVLQFRYLGMEEKDVVVSKSTINLEMTSSIEDLDKVVVIGYGTVKKKEVTGAVSSLKSEDIEQVVTSDLGTALQGQMAGVNVIASSGQPGAESEILIRGITTVSGSNTPLYIVDGLIQDGDPGISPNEIQSIDVLKDAASTAIYGTRGAAGVILITTKQGEKGSLSVRANSSYGIQHLSGTPTRLMNANQQTYFELVQNRNSSSLGLQDDEIDIIGLSPNKLQLDTNLFKRIVIDNQPTQNHSVNISGGTKDITYSVTTGLYKTEGTLVNSNFERFNIRANTTYKHDKWDIRASVSIANENTNYAPGGLTTQIIKYSPLRQDLTTIAPDEVIVSEGGLDGVITGWVLESFENESTKDVVKNQTNLNLNYNWTKKLKLSLRYGISTINEYRHTFNPYREVIDVFDNDLSPNASSGVSNASLRRYNRSLDLFATYKFNIKNDHNFTLTGGATFEDYIAEQYRASRLGVLDNSIKVLNGTSISPEVSSGRDTRHKIQGVIGRLQYGYKGRYLLSSSIRRDASSRFSEEYRSNLFPSTAFAWNVSDENFWKPFKRTVNNAKFRVSYGEVGNESFGDYAFDASITPNIDYVFGSDSFTNGAIQTAFANEAIKWETSIQTNFGLDLGFFKNKFTLSAEYYDKTNKDMLFPIVTPGSAGGGGNAQVILNVGNMTNKGLELTAGYKTNIGKLRLKMNGTFTTNKNKVTRINGLGGFAYTNDSGLIQGARGASQVTTLAEGYEAGAFFLYPTDGVVNTQEELIEYQKIDPSARLGDLKYVDTDLSGNITDADRVYSGSGLPEYEIGYNINASYRGFDVSMNWYAALGHEIMNGSKATAFGFGRHEDLVYQWSEANPTSNIPAYRGQVNNHANYKGYTDLWLEDGDYLRLKQVTLGYSFSKKVTESLGFSKLRLYASAQNPLTFTNYSGFNPEVGGRITSRGLDKGNYPITSLYLVGLNLNF</sequence>
<evidence type="ECO:0000256" key="2">
    <source>
        <dbReference type="ARBA" id="ARBA00022448"/>
    </source>
</evidence>
<dbReference type="Pfam" id="PF00593">
    <property type="entry name" value="TonB_dep_Rec_b-barrel"/>
    <property type="match status" value="1"/>
</dbReference>
<dbReference type="InterPro" id="IPR000531">
    <property type="entry name" value="Beta-barrel_TonB"/>
</dbReference>
<keyword evidence="6 8" id="KW-0472">Membrane</keyword>
<keyword evidence="2 8" id="KW-0813">Transport</keyword>
<keyword evidence="4 8" id="KW-0812">Transmembrane</keyword>
<dbReference type="Pfam" id="PF13715">
    <property type="entry name" value="CarbopepD_reg_2"/>
    <property type="match status" value="1"/>
</dbReference>
<reference evidence="12 13" key="1">
    <citation type="submission" date="2016-02" db="EMBL/GenBank/DDBJ databases">
        <authorList>
            <person name="Wen L."/>
            <person name="He K."/>
            <person name="Yang H."/>
        </authorList>
    </citation>
    <scope>NUCLEOTIDE SEQUENCE [LARGE SCALE GENOMIC DNA]</scope>
    <source>
        <strain evidence="12 13">CZ1127</strain>
    </source>
</reference>
<dbReference type="NCBIfam" id="TIGR04057">
    <property type="entry name" value="SusC_RagA_signa"/>
    <property type="match status" value="1"/>
</dbReference>
<feature type="domain" description="TonB-dependent receptor-like beta-barrel" evidence="10">
    <location>
        <begin position="409"/>
        <end position="755"/>
    </location>
</feature>
<keyword evidence="13" id="KW-1185">Reference proteome</keyword>
<dbReference type="InterPro" id="IPR036942">
    <property type="entry name" value="Beta-barrel_TonB_sf"/>
</dbReference>